<evidence type="ECO:0000256" key="1">
    <source>
        <dbReference type="SAM" id="MobiDB-lite"/>
    </source>
</evidence>
<protein>
    <submittedName>
        <fullName evidence="2">Uncharacterized protein</fullName>
    </submittedName>
</protein>
<dbReference type="EMBL" id="SDMP01000007">
    <property type="protein sequence ID" value="RYR48392.1"/>
    <property type="molecule type" value="Genomic_DNA"/>
</dbReference>
<proteinExistence type="predicted"/>
<organism evidence="2 3">
    <name type="scientific">Arachis hypogaea</name>
    <name type="common">Peanut</name>
    <dbReference type="NCBI Taxonomy" id="3818"/>
    <lineage>
        <taxon>Eukaryota</taxon>
        <taxon>Viridiplantae</taxon>
        <taxon>Streptophyta</taxon>
        <taxon>Embryophyta</taxon>
        <taxon>Tracheophyta</taxon>
        <taxon>Spermatophyta</taxon>
        <taxon>Magnoliopsida</taxon>
        <taxon>eudicotyledons</taxon>
        <taxon>Gunneridae</taxon>
        <taxon>Pentapetalae</taxon>
        <taxon>rosids</taxon>
        <taxon>fabids</taxon>
        <taxon>Fabales</taxon>
        <taxon>Fabaceae</taxon>
        <taxon>Papilionoideae</taxon>
        <taxon>50 kb inversion clade</taxon>
        <taxon>dalbergioids sensu lato</taxon>
        <taxon>Dalbergieae</taxon>
        <taxon>Pterocarpus clade</taxon>
        <taxon>Arachis</taxon>
    </lineage>
</organism>
<dbReference type="Proteomes" id="UP000289738">
    <property type="component" value="Chromosome A07"/>
</dbReference>
<accession>A0A445CBS3</accession>
<evidence type="ECO:0000313" key="2">
    <source>
        <dbReference type="EMBL" id="RYR48392.1"/>
    </source>
</evidence>
<feature type="region of interest" description="Disordered" evidence="1">
    <location>
        <begin position="23"/>
        <end position="44"/>
    </location>
</feature>
<gene>
    <name evidence="2" type="ORF">Ahy_A07g034412</name>
</gene>
<sequence length="127" mass="14092">MFDEVSNDNAETKYNSGDNIAVIDASVGDSGRNSRPRITPMQNQPQVTAGWFPFGLPPGYTPPMGSYTFPIRFGNVPGTVSNQPSFSYLDVNRDYQVGSLSNNSESMAEFRQYIDESHHDLVNLLTH</sequence>
<comment type="caution">
    <text evidence="2">The sequence shown here is derived from an EMBL/GenBank/DDBJ whole genome shotgun (WGS) entry which is preliminary data.</text>
</comment>
<keyword evidence="3" id="KW-1185">Reference proteome</keyword>
<dbReference type="AlphaFoldDB" id="A0A445CBS3"/>
<name>A0A445CBS3_ARAHY</name>
<reference evidence="2 3" key="1">
    <citation type="submission" date="2019-01" db="EMBL/GenBank/DDBJ databases">
        <title>Sequencing of cultivated peanut Arachis hypogaea provides insights into genome evolution and oil improvement.</title>
        <authorList>
            <person name="Chen X."/>
        </authorList>
    </citation>
    <scope>NUCLEOTIDE SEQUENCE [LARGE SCALE GENOMIC DNA]</scope>
    <source>
        <strain evidence="3">cv. Fuhuasheng</strain>
        <tissue evidence="2">Leaves</tissue>
    </source>
</reference>
<evidence type="ECO:0000313" key="3">
    <source>
        <dbReference type="Proteomes" id="UP000289738"/>
    </source>
</evidence>